<accession>A0A3A8JDD0</accession>
<evidence type="ECO:0000313" key="3">
    <source>
        <dbReference type="Proteomes" id="UP000268094"/>
    </source>
</evidence>
<name>A0A3A8JDD0_9BACT</name>
<dbReference type="AlphaFoldDB" id="A0A3A8JDD0"/>
<feature type="chain" id="PRO_5017358487" description="Lipoprotein" evidence="1">
    <location>
        <begin position="19"/>
        <end position="259"/>
    </location>
</feature>
<organism evidence="2 3">
    <name type="scientific">Corallococcus terminator</name>
    <dbReference type="NCBI Taxonomy" id="2316733"/>
    <lineage>
        <taxon>Bacteria</taxon>
        <taxon>Pseudomonadati</taxon>
        <taxon>Myxococcota</taxon>
        <taxon>Myxococcia</taxon>
        <taxon>Myxococcales</taxon>
        <taxon>Cystobacterineae</taxon>
        <taxon>Myxococcaceae</taxon>
        <taxon>Corallococcus</taxon>
    </lineage>
</organism>
<proteinExistence type="predicted"/>
<reference evidence="3" key="1">
    <citation type="submission" date="2018-09" db="EMBL/GenBank/DDBJ databases">
        <authorList>
            <person name="Livingstone P.G."/>
            <person name="Whitworth D.E."/>
        </authorList>
    </citation>
    <scope>NUCLEOTIDE SEQUENCE [LARGE SCALE GENOMIC DNA]</scope>
    <source>
        <strain evidence="3">CA054A</strain>
    </source>
</reference>
<comment type="caution">
    <text evidence="2">The sequence shown here is derived from an EMBL/GenBank/DDBJ whole genome shotgun (WGS) entry which is preliminary data.</text>
</comment>
<sequence length="259" mass="28483">MWLLVCLLLTACAGPGGLAPSSYEQSMDSATSGCLRHPSCASQVGRDAVLPWLSRTAARAGQAAAMLRLWEAAEVAHVERVLVECAKEANLQVNERHLGAGGRTSPELCRKPVDLKVPEVTWGMKLGEEKHAAALECVQRVLGPTDAGRFSLEPRYLKDSRTGQTRWLDPQVVAQWLADGQFHLLVGSIVPDVVLHALGNPLKVQAVFDFKFPCPVTNLPSWDRYTEGPFTKLWQNDVYQQLLGSAQPPRLIHPNYRAN</sequence>
<evidence type="ECO:0000256" key="1">
    <source>
        <dbReference type="SAM" id="SignalP"/>
    </source>
</evidence>
<gene>
    <name evidence="2" type="ORF">D7V88_04000</name>
</gene>
<keyword evidence="3" id="KW-1185">Reference proteome</keyword>
<feature type="signal peptide" evidence="1">
    <location>
        <begin position="1"/>
        <end position="18"/>
    </location>
</feature>
<evidence type="ECO:0000313" key="2">
    <source>
        <dbReference type="EMBL" id="RKG93008.1"/>
    </source>
</evidence>
<dbReference type="EMBL" id="RAVZ01000015">
    <property type="protein sequence ID" value="RKG93008.1"/>
    <property type="molecule type" value="Genomic_DNA"/>
</dbReference>
<protein>
    <recommendedName>
        <fullName evidence="4">Lipoprotein</fullName>
    </recommendedName>
</protein>
<evidence type="ECO:0008006" key="4">
    <source>
        <dbReference type="Google" id="ProtNLM"/>
    </source>
</evidence>
<dbReference type="Proteomes" id="UP000268094">
    <property type="component" value="Unassembled WGS sequence"/>
</dbReference>
<keyword evidence="1" id="KW-0732">Signal</keyword>
<dbReference type="OrthoDB" id="5497106at2"/>